<evidence type="ECO:0000259" key="2">
    <source>
        <dbReference type="Pfam" id="PF13556"/>
    </source>
</evidence>
<dbReference type="InterPro" id="IPR051448">
    <property type="entry name" value="CdaR-like_regulators"/>
</dbReference>
<dbReference type="InterPro" id="IPR042070">
    <property type="entry name" value="PucR_C-HTH_sf"/>
</dbReference>
<accession>A0A1A3KVX9</accession>
<evidence type="ECO:0000313" key="4">
    <source>
        <dbReference type="EMBL" id="OBJ89362.1"/>
    </source>
</evidence>
<dbReference type="AlphaFoldDB" id="A0A1A3KVX9"/>
<dbReference type="EMBL" id="LZLM01000019">
    <property type="protein sequence ID" value="OBJ89362.1"/>
    <property type="molecule type" value="Genomic_DNA"/>
</dbReference>
<dbReference type="RefSeq" id="WP_065138614.1">
    <property type="nucleotide sequence ID" value="NZ_LZLM01000019.1"/>
</dbReference>
<organism evidence="4 5">
    <name type="scientific">Mycobacterium asiaticum</name>
    <dbReference type="NCBI Taxonomy" id="1790"/>
    <lineage>
        <taxon>Bacteria</taxon>
        <taxon>Bacillati</taxon>
        <taxon>Actinomycetota</taxon>
        <taxon>Actinomycetes</taxon>
        <taxon>Mycobacteriales</taxon>
        <taxon>Mycobacteriaceae</taxon>
        <taxon>Mycobacterium</taxon>
    </lineage>
</organism>
<sequence length="547" mass="59370">MTAAAADATPTSEELAALSELVFESRDVATVLGAAAATVPRLGPCETEATYRCIDESWQWSPRGQDERADLDQLIADCGGNGAVEIPGRAWAWAFPLRHQGAVEGTLVVSAANVPSSGHIQLLVMLANQTGAALGCVALQHRNKRCTEELAKATTELLGTRQRLRSRSHVHQTIEAALSGGDGEQAITDALHELTKLPIALEDPFGNLRCWSGPGRPAAYLKPDRRLRQRQIAVLAASPAPMRMKDRIAVLLSPRGESLGVLAIVDPHKQVTEDDIFALHFACTLLGYELAHQRSLVEFEQGVRQELVDDLLTGTGSYGTIARAEALAHDLQAPHWVVVVHSSAAFSAVTAAAARCAEALRLNILQGRNGRLVVLLAAGRPDPQALHRRLSELLGPATCAIGIGSRCEAPSDFPQSFAEAQRALNVRLHSAAPEGASAYDELGFYRLIDAAHARGTVEDFVLEWLGALLKYDSAKKSELVLTLSRHLETGGNYDESAKALHIHRSTLRYRLARISELTGYDLRDVNTRFNLHAATRSWRFLYQESAR</sequence>
<comment type="caution">
    <text evidence="4">The sequence shown here is derived from an EMBL/GenBank/DDBJ whole genome shotgun (WGS) entry which is preliminary data.</text>
</comment>
<feature type="domain" description="PucR C-terminal helix-turn-helix" evidence="2">
    <location>
        <begin position="479"/>
        <end position="536"/>
    </location>
</feature>
<name>A0A1A3KVX9_MYCAS</name>
<dbReference type="PANTHER" id="PTHR33744">
    <property type="entry name" value="CARBOHYDRATE DIACID REGULATOR"/>
    <property type="match status" value="1"/>
</dbReference>
<comment type="similarity">
    <text evidence="1">Belongs to the CdaR family.</text>
</comment>
<dbReference type="Proteomes" id="UP000093925">
    <property type="component" value="Unassembled WGS sequence"/>
</dbReference>
<dbReference type="Pfam" id="PF13556">
    <property type="entry name" value="HTH_30"/>
    <property type="match status" value="1"/>
</dbReference>
<evidence type="ECO:0000313" key="5">
    <source>
        <dbReference type="Proteomes" id="UP000093925"/>
    </source>
</evidence>
<evidence type="ECO:0008006" key="6">
    <source>
        <dbReference type="Google" id="ProtNLM"/>
    </source>
</evidence>
<dbReference type="Gene3D" id="1.10.10.2840">
    <property type="entry name" value="PucR C-terminal helix-turn-helix domain"/>
    <property type="match status" value="1"/>
</dbReference>
<protein>
    <recommendedName>
        <fullName evidence="6">Transcriptional regulator</fullName>
    </recommendedName>
</protein>
<dbReference type="PANTHER" id="PTHR33744:SF1">
    <property type="entry name" value="DNA-BINDING TRANSCRIPTIONAL ACTIVATOR ADER"/>
    <property type="match status" value="1"/>
</dbReference>
<evidence type="ECO:0000256" key="1">
    <source>
        <dbReference type="ARBA" id="ARBA00006754"/>
    </source>
</evidence>
<proteinExistence type="inferred from homology"/>
<feature type="domain" description="CdaR GGDEF-like" evidence="3">
    <location>
        <begin position="319"/>
        <end position="426"/>
    </location>
</feature>
<dbReference type="InterPro" id="IPR025736">
    <property type="entry name" value="PucR_C-HTH_dom"/>
</dbReference>
<evidence type="ECO:0000259" key="3">
    <source>
        <dbReference type="Pfam" id="PF17853"/>
    </source>
</evidence>
<dbReference type="InterPro" id="IPR041522">
    <property type="entry name" value="CdaR_GGDEF"/>
</dbReference>
<dbReference type="Pfam" id="PF17853">
    <property type="entry name" value="GGDEF_2"/>
    <property type="match status" value="1"/>
</dbReference>
<gene>
    <name evidence="4" type="ORF">A5640_28310</name>
</gene>
<reference evidence="4 5" key="1">
    <citation type="submission" date="2016-06" db="EMBL/GenBank/DDBJ databases">
        <authorList>
            <person name="Kjaerup R.B."/>
            <person name="Dalgaard T.S."/>
            <person name="Juul-Madsen H.R."/>
        </authorList>
    </citation>
    <scope>NUCLEOTIDE SEQUENCE [LARGE SCALE GENOMIC DNA]</scope>
    <source>
        <strain evidence="4 5">1276495.2</strain>
    </source>
</reference>